<accession>A0ABR5TJG9</accession>
<evidence type="ECO:0000313" key="4">
    <source>
        <dbReference type="Proteomes" id="UP000070633"/>
    </source>
</evidence>
<evidence type="ECO:0008006" key="5">
    <source>
        <dbReference type="Google" id="ProtNLM"/>
    </source>
</evidence>
<dbReference type="PANTHER" id="PTHR31793">
    <property type="entry name" value="4-HYDROXYBENZOYL-COA THIOESTERASE FAMILY MEMBER"/>
    <property type="match status" value="1"/>
</dbReference>
<organism evidence="3 4">
    <name type="scientific">candidate division MSBL1 archaeon SCGC-AAA382M17</name>
    <dbReference type="NCBI Taxonomy" id="1698284"/>
    <lineage>
        <taxon>Archaea</taxon>
        <taxon>Methanobacteriati</taxon>
        <taxon>Methanobacteriota</taxon>
        <taxon>candidate division MSBL1</taxon>
    </lineage>
</organism>
<proteinExistence type="inferred from homology"/>
<dbReference type="Gene3D" id="3.10.129.10">
    <property type="entry name" value="Hotdog Thioesterase"/>
    <property type="match status" value="1"/>
</dbReference>
<dbReference type="SUPFAM" id="SSF54637">
    <property type="entry name" value="Thioesterase/thiol ester dehydrase-isomerase"/>
    <property type="match status" value="1"/>
</dbReference>
<dbReference type="PANTHER" id="PTHR31793:SF27">
    <property type="entry name" value="NOVEL THIOESTERASE SUPERFAMILY DOMAIN AND SAPOSIN A-TYPE DOMAIN CONTAINING PROTEIN (0610012H03RIK)"/>
    <property type="match status" value="1"/>
</dbReference>
<gene>
    <name evidence="3" type="ORF">AKJ55_01315</name>
</gene>
<reference evidence="3 4" key="1">
    <citation type="journal article" date="2016" name="Sci. Rep.">
        <title>Metabolic traits of an uncultured archaeal lineage -MSBL1- from brine pools of the Red Sea.</title>
        <authorList>
            <person name="Mwirichia R."/>
            <person name="Alam I."/>
            <person name="Rashid M."/>
            <person name="Vinu M."/>
            <person name="Ba-Alawi W."/>
            <person name="Anthony Kamau A."/>
            <person name="Kamanda Ngugi D."/>
            <person name="Goker M."/>
            <person name="Klenk H.P."/>
            <person name="Bajic V."/>
            <person name="Stingl U."/>
        </authorList>
    </citation>
    <scope>NUCLEOTIDE SEQUENCE [LARGE SCALE GENOMIC DNA]</scope>
    <source>
        <strain evidence="3">SCGC-AAA382M17</strain>
    </source>
</reference>
<dbReference type="InterPro" id="IPR029069">
    <property type="entry name" value="HotDog_dom_sf"/>
</dbReference>
<evidence type="ECO:0000256" key="1">
    <source>
        <dbReference type="ARBA" id="ARBA00005953"/>
    </source>
</evidence>
<protein>
    <recommendedName>
        <fullName evidence="5">Thioesterase domain-containing protein</fullName>
    </recommendedName>
</protein>
<dbReference type="Proteomes" id="UP000070633">
    <property type="component" value="Unassembled WGS sequence"/>
</dbReference>
<evidence type="ECO:0000313" key="3">
    <source>
        <dbReference type="EMBL" id="KXB08215.1"/>
    </source>
</evidence>
<dbReference type="EMBL" id="LHYI01000026">
    <property type="protein sequence ID" value="KXB08215.1"/>
    <property type="molecule type" value="Genomic_DNA"/>
</dbReference>
<keyword evidence="4" id="KW-1185">Reference proteome</keyword>
<sequence>MQHDYVFFHRTPIQIRFNDVDVMGHVNNSVYQHYFDYARIKYFEEVFGYWMDWYDDALVLVRIEIDFMKPVYMYDSIQILTKVYHLGNKSLKMEQRLVGEQKDDLRCQSKAVLSGFNYKKGESIPLLSEWKERIKHFEQDVELGK</sequence>
<name>A0ABR5TJG9_9EURY</name>
<dbReference type="Pfam" id="PF13279">
    <property type="entry name" value="4HBT_2"/>
    <property type="match status" value="1"/>
</dbReference>
<dbReference type="InterPro" id="IPR050563">
    <property type="entry name" value="4-hydroxybenzoyl-CoA_TE"/>
</dbReference>
<keyword evidence="2" id="KW-0378">Hydrolase</keyword>
<dbReference type="CDD" id="cd00586">
    <property type="entry name" value="4HBT"/>
    <property type="match status" value="1"/>
</dbReference>
<comment type="caution">
    <text evidence="3">The sequence shown here is derived from an EMBL/GenBank/DDBJ whole genome shotgun (WGS) entry which is preliminary data.</text>
</comment>
<evidence type="ECO:0000256" key="2">
    <source>
        <dbReference type="ARBA" id="ARBA00022801"/>
    </source>
</evidence>
<comment type="similarity">
    <text evidence="1">Belongs to the 4-hydroxybenzoyl-CoA thioesterase family.</text>
</comment>